<dbReference type="PANTHER" id="PTHR34653:SF1">
    <property type="entry name" value="FLAGELLAR HOOK-BASAL BODY COMPLEX PROTEIN FLIE"/>
    <property type="match status" value="1"/>
</dbReference>
<dbReference type="PRINTS" id="PR01006">
    <property type="entry name" value="FLGHOOKFLIE"/>
</dbReference>
<dbReference type="GO" id="GO:0071973">
    <property type="term" value="P:bacterial-type flagellum-dependent cell motility"/>
    <property type="evidence" value="ECO:0007669"/>
    <property type="project" value="InterPro"/>
</dbReference>
<comment type="subcellular location">
    <subcellularLocation>
        <location evidence="1 4">Bacterial flagellum basal body</location>
    </subcellularLocation>
</comment>
<dbReference type="Proteomes" id="UP000199568">
    <property type="component" value="Unassembled WGS sequence"/>
</dbReference>
<dbReference type="RefSeq" id="WP_090437940.1">
    <property type="nucleotide sequence ID" value="NZ_FOHU01000001.1"/>
</dbReference>
<evidence type="ECO:0000256" key="1">
    <source>
        <dbReference type="ARBA" id="ARBA00004117"/>
    </source>
</evidence>
<dbReference type="GO" id="GO:0009425">
    <property type="term" value="C:bacterial-type flagellum basal body"/>
    <property type="evidence" value="ECO:0007669"/>
    <property type="project" value="UniProtKB-SubCell"/>
</dbReference>
<dbReference type="Pfam" id="PF02049">
    <property type="entry name" value="FliE"/>
    <property type="match status" value="1"/>
</dbReference>
<dbReference type="AlphaFoldDB" id="A0A1H9YFK9"/>
<evidence type="ECO:0000256" key="5">
    <source>
        <dbReference type="NCBIfam" id="TIGR00205"/>
    </source>
</evidence>
<dbReference type="GO" id="GO:0005198">
    <property type="term" value="F:structural molecule activity"/>
    <property type="evidence" value="ECO:0007669"/>
    <property type="project" value="UniProtKB-UniRule"/>
</dbReference>
<dbReference type="OrthoDB" id="9812413at2"/>
<gene>
    <name evidence="4" type="primary">fliE</name>
    <name evidence="6" type="ORF">SAMN05660297_00186</name>
</gene>
<evidence type="ECO:0000256" key="2">
    <source>
        <dbReference type="ARBA" id="ARBA00009272"/>
    </source>
</evidence>
<reference evidence="6 7" key="1">
    <citation type="submission" date="2016-10" db="EMBL/GenBank/DDBJ databases">
        <authorList>
            <person name="de Groot N.N."/>
        </authorList>
    </citation>
    <scope>NUCLEOTIDE SEQUENCE [LARGE SCALE GENOMIC DNA]</scope>
    <source>
        <strain evidence="6 7">DSM 18979</strain>
    </source>
</reference>
<dbReference type="STRING" id="426128.SAMN05660297_00186"/>
<evidence type="ECO:0000256" key="3">
    <source>
        <dbReference type="ARBA" id="ARBA00023143"/>
    </source>
</evidence>
<dbReference type="InterPro" id="IPR001624">
    <property type="entry name" value="FliE"/>
</dbReference>
<dbReference type="EMBL" id="FOHU01000001">
    <property type="protein sequence ID" value="SES67244.1"/>
    <property type="molecule type" value="Genomic_DNA"/>
</dbReference>
<dbReference type="HAMAP" id="MF_00724">
    <property type="entry name" value="FliE"/>
    <property type="match status" value="1"/>
</dbReference>
<keyword evidence="6" id="KW-0282">Flagellum</keyword>
<dbReference type="PANTHER" id="PTHR34653">
    <property type="match status" value="1"/>
</dbReference>
<organism evidence="6 7">
    <name type="scientific">Natronincola peptidivorans</name>
    <dbReference type="NCBI Taxonomy" id="426128"/>
    <lineage>
        <taxon>Bacteria</taxon>
        <taxon>Bacillati</taxon>
        <taxon>Bacillota</taxon>
        <taxon>Clostridia</taxon>
        <taxon>Peptostreptococcales</taxon>
        <taxon>Natronincolaceae</taxon>
        <taxon>Natronincola</taxon>
    </lineage>
</organism>
<evidence type="ECO:0000313" key="6">
    <source>
        <dbReference type="EMBL" id="SES67244.1"/>
    </source>
</evidence>
<accession>A0A1H9YFK9</accession>
<name>A0A1H9YFK9_9FIRM</name>
<keyword evidence="3 4" id="KW-0975">Bacterial flagellum</keyword>
<evidence type="ECO:0000256" key="4">
    <source>
        <dbReference type="HAMAP-Rule" id="MF_00724"/>
    </source>
</evidence>
<comment type="similarity">
    <text evidence="2 4">Belongs to the FliE family.</text>
</comment>
<dbReference type="NCBIfam" id="TIGR00205">
    <property type="entry name" value="fliE"/>
    <property type="match status" value="1"/>
</dbReference>
<proteinExistence type="inferred from homology"/>
<evidence type="ECO:0000313" key="7">
    <source>
        <dbReference type="Proteomes" id="UP000199568"/>
    </source>
</evidence>
<dbReference type="GO" id="GO:0003774">
    <property type="term" value="F:cytoskeletal motor activity"/>
    <property type="evidence" value="ECO:0007669"/>
    <property type="project" value="InterPro"/>
</dbReference>
<keyword evidence="6" id="KW-0966">Cell projection</keyword>
<protein>
    <recommendedName>
        <fullName evidence="4 5">Flagellar hook-basal body complex protein FliE</fullName>
    </recommendedName>
</protein>
<sequence>MLINHLNKTNNEYLSADLGLLNKPIQQNSASFGNLLTDAINKVNSLEKASEDYTLKLASGELENIHEAMIASQKSEISLQFMMEIRNKVLDAYREIMRMQI</sequence>
<keyword evidence="7" id="KW-1185">Reference proteome</keyword>
<keyword evidence="6" id="KW-0969">Cilium</keyword>